<accession>A0A934QM55</accession>
<evidence type="ECO:0000313" key="3">
    <source>
        <dbReference type="Proteomes" id="UP000778970"/>
    </source>
</evidence>
<name>A0A934QM55_9PROT</name>
<dbReference type="EMBL" id="NRRE01000035">
    <property type="protein sequence ID" value="MBK1699286.1"/>
    <property type="molecule type" value="Genomic_DNA"/>
</dbReference>
<reference evidence="2" key="2">
    <citation type="journal article" date="2020" name="Microorganisms">
        <title>Osmotic Adaptation and Compatible Solute Biosynthesis of Phototrophic Bacteria as Revealed from Genome Analyses.</title>
        <authorList>
            <person name="Imhoff J.F."/>
            <person name="Rahn T."/>
            <person name="Kunzel S."/>
            <person name="Keller A."/>
            <person name="Neulinger S.C."/>
        </authorList>
    </citation>
    <scope>NUCLEOTIDE SEQUENCE</scope>
    <source>
        <strain evidence="2">DSM 9154</strain>
    </source>
</reference>
<evidence type="ECO:0000256" key="1">
    <source>
        <dbReference type="SAM" id="MobiDB-lite"/>
    </source>
</evidence>
<dbReference type="AlphaFoldDB" id="A0A934QM55"/>
<gene>
    <name evidence="2" type="ORF">CKO21_18725</name>
</gene>
<organism evidence="2 3">
    <name type="scientific">Rhodovibrio salinarum</name>
    <dbReference type="NCBI Taxonomy" id="1087"/>
    <lineage>
        <taxon>Bacteria</taxon>
        <taxon>Pseudomonadati</taxon>
        <taxon>Pseudomonadota</taxon>
        <taxon>Alphaproteobacteria</taxon>
        <taxon>Rhodospirillales</taxon>
        <taxon>Rhodovibrionaceae</taxon>
        <taxon>Rhodovibrio</taxon>
    </lineage>
</organism>
<feature type="region of interest" description="Disordered" evidence="1">
    <location>
        <begin position="102"/>
        <end position="121"/>
    </location>
</feature>
<reference evidence="2" key="1">
    <citation type="submission" date="2017-08" db="EMBL/GenBank/DDBJ databases">
        <authorList>
            <person name="Imhoff J.F."/>
            <person name="Rahn T."/>
            <person name="Kuenzel S."/>
            <person name="Neulinger S.C."/>
        </authorList>
    </citation>
    <scope>NUCLEOTIDE SEQUENCE</scope>
    <source>
        <strain evidence="2">DSM 9154</strain>
    </source>
</reference>
<keyword evidence="3" id="KW-1185">Reference proteome</keyword>
<dbReference type="Proteomes" id="UP000778970">
    <property type="component" value="Unassembled WGS sequence"/>
</dbReference>
<evidence type="ECO:0000313" key="2">
    <source>
        <dbReference type="EMBL" id="MBK1699286.1"/>
    </source>
</evidence>
<sequence>MGRGLPVWWREAHEAEHLLRRLGHVWIVGKRRHLVLPQVQVAARQFVKIALLRHGAEYNEAPKRWPAPVPGVERAELPAVQRFKAADVDSMLYAGLSRMMDVSQTRAGARQSAVRRRNQRK</sequence>
<proteinExistence type="predicted"/>
<protein>
    <submittedName>
        <fullName evidence="2">Uncharacterized protein</fullName>
    </submittedName>
</protein>
<comment type="caution">
    <text evidence="2">The sequence shown here is derived from an EMBL/GenBank/DDBJ whole genome shotgun (WGS) entry which is preliminary data.</text>
</comment>